<evidence type="ECO:0000313" key="2">
    <source>
        <dbReference type="EMBL" id="SEL99967.1"/>
    </source>
</evidence>
<accession>A0A1H7UU51</accession>
<dbReference type="EMBL" id="FOBF01000008">
    <property type="protein sequence ID" value="SEL99967.1"/>
    <property type="molecule type" value="Genomic_DNA"/>
</dbReference>
<dbReference type="Gene3D" id="3.50.50.60">
    <property type="entry name" value="FAD/NAD(P)-binding domain"/>
    <property type="match status" value="1"/>
</dbReference>
<dbReference type="PANTHER" id="PTHR13847">
    <property type="entry name" value="SARCOSINE DEHYDROGENASE-RELATED"/>
    <property type="match status" value="1"/>
</dbReference>
<evidence type="ECO:0000259" key="1">
    <source>
        <dbReference type="Pfam" id="PF01266"/>
    </source>
</evidence>
<proteinExistence type="predicted"/>
<keyword evidence="3" id="KW-1185">Reference proteome</keyword>
<feature type="domain" description="FAD dependent oxidoreductase" evidence="1">
    <location>
        <begin position="114"/>
        <end position="469"/>
    </location>
</feature>
<evidence type="ECO:0000313" key="3">
    <source>
        <dbReference type="Proteomes" id="UP000198953"/>
    </source>
</evidence>
<gene>
    <name evidence="2" type="ORF">SAMN05660976_03939</name>
</gene>
<dbReference type="PANTHER" id="PTHR13847:SF285">
    <property type="entry name" value="FAD DEPENDENT OXIDOREDUCTASE DOMAIN-CONTAINING PROTEIN"/>
    <property type="match status" value="1"/>
</dbReference>
<dbReference type="SUPFAM" id="SSF51905">
    <property type="entry name" value="FAD/NAD(P)-binding domain"/>
    <property type="match status" value="1"/>
</dbReference>
<reference evidence="2 3" key="1">
    <citation type="submission" date="2016-10" db="EMBL/GenBank/DDBJ databases">
        <authorList>
            <person name="de Groot N.N."/>
        </authorList>
    </citation>
    <scope>NUCLEOTIDE SEQUENCE [LARGE SCALE GENOMIC DNA]</scope>
    <source>
        <strain evidence="2 3">DSM 43357</strain>
    </source>
</reference>
<dbReference type="Proteomes" id="UP000198953">
    <property type="component" value="Unassembled WGS sequence"/>
</dbReference>
<sequence length="533" mass="59056">MLRTRYAGVPAPFLLPESHLLHPVLEPFVRRAGMRENPRGRGERLSVAIGTMDHEFRRGMRRYIRIYPDIAGYEAMTAHVPLSSGFVNGDVSFWYRSSGVPSPGPRLDADLEADVVIVGAGYTGLWTAYYLKRARPSLRVVVLEQEFAGFGASGRNGGWLTGDLAGSHERYGQDARRLQREMYASIDEVIAVCEREGIDADLVKGGVVTVARTPSQAARLRASVSSARAWGIGEDDLRLVEPGEHLRVAGTLAASWSPHCARVQPAKLVQGLARAVRGLGVTIHERTPVTEISPGRAITPYGTVTARHVIRATEGFTARLKGLRRQWLPMNSSMIVTEPLPPSFWDEVGWQGAELLGDMAHYYMYAQRTADDRIAFGGRGRPYLYGSRVDTRGHTHEWTVEALWRLLLDFFPAARSSSVAHTWSGVLGVPRDWCSTVHVDPVTGLGWAGGYTGHGVTTANLAGRTLRDLVLGERTELTSLPWVGRKVRAWEPEPLRWLGVHAMYRLYRVADHRERSMPRTSALARFADLITGH</sequence>
<dbReference type="InterPro" id="IPR036188">
    <property type="entry name" value="FAD/NAD-bd_sf"/>
</dbReference>
<dbReference type="STRING" id="46177.SAMN05660976_03939"/>
<organism evidence="2 3">
    <name type="scientific">Nonomuraea pusilla</name>
    <dbReference type="NCBI Taxonomy" id="46177"/>
    <lineage>
        <taxon>Bacteria</taxon>
        <taxon>Bacillati</taxon>
        <taxon>Actinomycetota</taxon>
        <taxon>Actinomycetes</taxon>
        <taxon>Streptosporangiales</taxon>
        <taxon>Streptosporangiaceae</taxon>
        <taxon>Nonomuraea</taxon>
    </lineage>
</organism>
<dbReference type="Pfam" id="PF01266">
    <property type="entry name" value="DAO"/>
    <property type="match status" value="1"/>
</dbReference>
<protein>
    <submittedName>
        <fullName evidence="2">Glycine/D-amino acid oxidase</fullName>
    </submittedName>
</protein>
<dbReference type="AlphaFoldDB" id="A0A1H7UU51"/>
<dbReference type="InterPro" id="IPR006076">
    <property type="entry name" value="FAD-dep_OxRdtase"/>
</dbReference>
<dbReference type="GO" id="GO:0005737">
    <property type="term" value="C:cytoplasm"/>
    <property type="evidence" value="ECO:0007669"/>
    <property type="project" value="TreeGrafter"/>
</dbReference>
<name>A0A1H7UU51_9ACTN</name>
<dbReference type="Gene3D" id="3.30.9.10">
    <property type="entry name" value="D-Amino Acid Oxidase, subunit A, domain 2"/>
    <property type="match status" value="1"/>
</dbReference>